<protein>
    <recommendedName>
        <fullName evidence="3">Lipoprotein</fullName>
    </recommendedName>
</protein>
<dbReference type="RefSeq" id="WP_326590117.1">
    <property type="nucleotide sequence ID" value="NZ_CP109114.1"/>
</dbReference>
<keyword evidence="2" id="KW-1185">Reference proteome</keyword>
<evidence type="ECO:0000313" key="2">
    <source>
        <dbReference type="Proteomes" id="UP001330827"/>
    </source>
</evidence>
<dbReference type="EMBL" id="CP109114">
    <property type="protein sequence ID" value="WSC12160.1"/>
    <property type="molecule type" value="Genomic_DNA"/>
</dbReference>
<sequence length="155" mass="15830">MNRLSERTDRMRGARASVVLGWMLVLLAMVSCCSLASAKSADAHHGAASLGTSWAFTPDISRSFAPGTSRSFAPVSAARTVVADAPGDRGIGSSCHVASEHATPVVLPAPPAPAALPSAPVVIPVGSLTGATGIRGPSNDAVDDVDHLRLQVQRI</sequence>
<organism evidence="1 2">
    <name type="scientific">Streptomyces brevispora</name>
    <dbReference type="NCBI Taxonomy" id="887462"/>
    <lineage>
        <taxon>Bacteria</taxon>
        <taxon>Bacillati</taxon>
        <taxon>Actinomycetota</taxon>
        <taxon>Actinomycetes</taxon>
        <taxon>Kitasatosporales</taxon>
        <taxon>Streptomycetaceae</taxon>
        <taxon>Streptomyces</taxon>
    </lineage>
</organism>
<name>A0ABZ1FX13_9ACTN</name>
<evidence type="ECO:0000313" key="1">
    <source>
        <dbReference type="EMBL" id="WSC12160.1"/>
    </source>
</evidence>
<dbReference type="PROSITE" id="PS51257">
    <property type="entry name" value="PROKAR_LIPOPROTEIN"/>
    <property type="match status" value="1"/>
</dbReference>
<accession>A0ABZ1FX13</accession>
<reference evidence="1 2" key="1">
    <citation type="submission" date="2022-10" db="EMBL/GenBank/DDBJ databases">
        <title>The complete genomes of actinobacterial strains from the NBC collection.</title>
        <authorList>
            <person name="Joergensen T.S."/>
            <person name="Alvarez Arevalo M."/>
            <person name="Sterndorff E.B."/>
            <person name="Faurdal D."/>
            <person name="Vuksanovic O."/>
            <person name="Mourched A.-S."/>
            <person name="Charusanti P."/>
            <person name="Shaw S."/>
            <person name="Blin K."/>
            <person name="Weber T."/>
        </authorList>
    </citation>
    <scope>NUCLEOTIDE SEQUENCE [LARGE SCALE GENOMIC DNA]</scope>
    <source>
        <strain evidence="1 2">NBC 01769</strain>
    </source>
</reference>
<dbReference type="Proteomes" id="UP001330827">
    <property type="component" value="Chromosome"/>
</dbReference>
<evidence type="ECO:0008006" key="3">
    <source>
        <dbReference type="Google" id="ProtNLM"/>
    </source>
</evidence>
<proteinExistence type="predicted"/>
<gene>
    <name evidence="1" type="ORF">OIE64_04415</name>
</gene>